<protein>
    <submittedName>
        <fullName evidence="2">Uncharacterized protein</fullName>
    </submittedName>
</protein>
<feature type="compositionally biased region" description="Polar residues" evidence="1">
    <location>
        <begin position="281"/>
        <end position="291"/>
    </location>
</feature>
<proteinExistence type="predicted"/>
<evidence type="ECO:0000313" key="3">
    <source>
        <dbReference type="Proteomes" id="UP000626092"/>
    </source>
</evidence>
<feature type="region of interest" description="Disordered" evidence="1">
    <location>
        <begin position="220"/>
        <end position="291"/>
    </location>
</feature>
<feature type="compositionally biased region" description="Basic residues" evidence="1">
    <location>
        <begin position="269"/>
        <end position="280"/>
    </location>
</feature>
<gene>
    <name evidence="2" type="ORF">RHSIM_Rhsim12G0101600</name>
</gene>
<dbReference type="OrthoDB" id="1939300at2759"/>
<comment type="caution">
    <text evidence="2">The sequence shown here is derived from an EMBL/GenBank/DDBJ whole genome shotgun (WGS) entry which is preliminary data.</text>
</comment>
<dbReference type="EMBL" id="WJXA01000012">
    <property type="protein sequence ID" value="KAF7123241.1"/>
    <property type="molecule type" value="Genomic_DNA"/>
</dbReference>
<keyword evidence="3" id="KW-1185">Reference proteome</keyword>
<reference evidence="2" key="1">
    <citation type="submission" date="2019-11" db="EMBL/GenBank/DDBJ databases">
        <authorList>
            <person name="Liu Y."/>
            <person name="Hou J."/>
            <person name="Li T.-Q."/>
            <person name="Guan C.-H."/>
            <person name="Wu X."/>
            <person name="Wu H.-Z."/>
            <person name="Ling F."/>
            <person name="Zhang R."/>
            <person name="Shi X.-G."/>
            <person name="Ren J.-P."/>
            <person name="Chen E.-F."/>
            <person name="Sun J.-M."/>
        </authorList>
    </citation>
    <scope>NUCLEOTIDE SEQUENCE</scope>
    <source>
        <strain evidence="2">Adult_tree_wgs_1</strain>
        <tissue evidence="2">Leaves</tissue>
    </source>
</reference>
<organism evidence="2 3">
    <name type="scientific">Rhododendron simsii</name>
    <name type="common">Sims's rhododendron</name>
    <dbReference type="NCBI Taxonomy" id="118357"/>
    <lineage>
        <taxon>Eukaryota</taxon>
        <taxon>Viridiplantae</taxon>
        <taxon>Streptophyta</taxon>
        <taxon>Embryophyta</taxon>
        <taxon>Tracheophyta</taxon>
        <taxon>Spermatophyta</taxon>
        <taxon>Magnoliopsida</taxon>
        <taxon>eudicotyledons</taxon>
        <taxon>Gunneridae</taxon>
        <taxon>Pentapetalae</taxon>
        <taxon>asterids</taxon>
        <taxon>Ericales</taxon>
        <taxon>Ericaceae</taxon>
        <taxon>Ericoideae</taxon>
        <taxon>Rhodoreae</taxon>
        <taxon>Rhododendron</taxon>
    </lineage>
</organism>
<dbReference type="Proteomes" id="UP000626092">
    <property type="component" value="Unassembled WGS sequence"/>
</dbReference>
<dbReference type="AlphaFoldDB" id="A0A834L5P0"/>
<accession>A0A834L5P0</accession>
<evidence type="ECO:0000313" key="2">
    <source>
        <dbReference type="EMBL" id="KAF7123241.1"/>
    </source>
</evidence>
<evidence type="ECO:0000256" key="1">
    <source>
        <dbReference type="SAM" id="MobiDB-lite"/>
    </source>
</evidence>
<sequence>MYTARPPPISHHPKLNLLRGPVADHRRILILTVSTRSGQHTNISDEAVLRHAQLKTRTEELSRNLGLLGNPVGTLGAELHSFELRSRGPTPTHQNLRNSKSSSLVCAVVEDAVSPSQPPLMNSDPKSNLFSELASQRVIQAENEKQQVIPGQNGKQKAAVHIVAQVENGKLKAECDQPQQVSIPNSIEHSTGEELNDFEDELLEVLEGVVSSKQEVEALSQPKAAESLVKPHSELETFPTPEPPDLLDPGVKGESAILYSNGDTGFNKHLSKSTKRRLRKQANSALSSGRN</sequence>
<name>A0A834L5P0_RHOSS</name>